<dbReference type="EMBL" id="SIHO01000003">
    <property type="protein sequence ID" value="TFU01225.1"/>
    <property type="molecule type" value="Genomic_DNA"/>
</dbReference>
<keyword evidence="3" id="KW-0378">Hydrolase</keyword>
<organism evidence="3 4">
    <name type="scientific">Glacieibacterium arshaanense</name>
    <dbReference type="NCBI Taxonomy" id="2511025"/>
    <lineage>
        <taxon>Bacteria</taxon>
        <taxon>Pseudomonadati</taxon>
        <taxon>Pseudomonadota</taxon>
        <taxon>Alphaproteobacteria</taxon>
        <taxon>Sphingomonadales</taxon>
        <taxon>Sphingosinicellaceae</taxon>
        <taxon>Glacieibacterium</taxon>
    </lineage>
</organism>
<evidence type="ECO:0000259" key="2">
    <source>
        <dbReference type="Pfam" id="PF00144"/>
    </source>
</evidence>
<evidence type="ECO:0000313" key="3">
    <source>
        <dbReference type="EMBL" id="TFU01225.1"/>
    </source>
</evidence>
<feature type="domain" description="Beta-lactamase-related" evidence="2">
    <location>
        <begin position="42"/>
        <end position="384"/>
    </location>
</feature>
<dbReference type="PANTHER" id="PTHR46825:SF9">
    <property type="entry name" value="BETA-LACTAMASE-RELATED DOMAIN-CONTAINING PROTEIN"/>
    <property type="match status" value="1"/>
</dbReference>
<name>A0A4Y9EM12_9SPHN</name>
<sequence length="498" mass="53678">MFKRLKVVALLCAWVGLAPPVLAAPDAATLKSVDTMIEQWRLDSHVPGLVYGIVVDGKLVAVKGLGVQDVVAARPVTADSRFRIASMSKAFTALAILKLRDAGKLSLDAPAEAYVPEMRGWTYPTADSRKIRVRDLLNHVAGFVTDDPWGDRHQPMSEAEFTAMLKAGVPFARDPGIAMEYSNFGFATLGRIVSNVSGQRYQDYIREQFMLPLGMTSTGYDIAKSPEALRAIGYRWQDNGWLREPDMADGVFGAMGGVETSANDYARWVAFLLSGWPPRDSADTGPVKRATLREIVEGSNFPRGAMRTASAGAPCRQAMTYAMGWYVVEDCDIGRYLTHGGGYPGYGSRVMLLPDRGVGIFVLTNRTYSGPSVPTLKAALALVASGDFPERAVPVSTAVAKGYDIARSIWAAGSVSDAKPGLAMNFLMDSDEAHWASDLARMIAQVGACPATEAPSPRSAMAANFTWTCEHGRIAGSLLLAPTPEVALQDLEFEVLTP</sequence>
<dbReference type="InterPro" id="IPR012338">
    <property type="entry name" value="Beta-lactam/transpept-like"/>
</dbReference>
<dbReference type="Pfam" id="PF00144">
    <property type="entry name" value="Beta-lactamase"/>
    <property type="match status" value="1"/>
</dbReference>
<evidence type="ECO:0000256" key="1">
    <source>
        <dbReference type="SAM" id="SignalP"/>
    </source>
</evidence>
<dbReference type="AlphaFoldDB" id="A0A4Y9EM12"/>
<dbReference type="InterPro" id="IPR001466">
    <property type="entry name" value="Beta-lactam-related"/>
</dbReference>
<dbReference type="PANTHER" id="PTHR46825">
    <property type="entry name" value="D-ALANYL-D-ALANINE-CARBOXYPEPTIDASE/ENDOPEPTIDASE AMPH"/>
    <property type="match status" value="1"/>
</dbReference>
<dbReference type="Gene3D" id="3.40.710.10">
    <property type="entry name" value="DD-peptidase/beta-lactamase superfamily"/>
    <property type="match status" value="1"/>
</dbReference>
<accession>A0A4Y9EM12</accession>
<keyword evidence="1" id="KW-0732">Signal</keyword>
<dbReference type="Proteomes" id="UP000297737">
    <property type="component" value="Unassembled WGS sequence"/>
</dbReference>
<comment type="caution">
    <text evidence="3">The sequence shown here is derived from an EMBL/GenBank/DDBJ whole genome shotgun (WGS) entry which is preliminary data.</text>
</comment>
<keyword evidence="4" id="KW-1185">Reference proteome</keyword>
<dbReference type="InterPro" id="IPR050491">
    <property type="entry name" value="AmpC-like"/>
</dbReference>
<dbReference type="SUPFAM" id="SSF56601">
    <property type="entry name" value="beta-lactamase/transpeptidase-like"/>
    <property type="match status" value="1"/>
</dbReference>
<proteinExistence type="predicted"/>
<feature type="chain" id="PRO_5021438557" evidence="1">
    <location>
        <begin position="24"/>
        <end position="498"/>
    </location>
</feature>
<protein>
    <submittedName>
        <fullName evidence="3">Class A beta-lactamase-related serine hydrolase</fullName>
    </submittedName>
</protein>
<feature type="signal peptide" evidence="1">
    <location>
        <begin position="1"/>
        <end position="23"/>
    </location>
</feature>
<dbReference type="GO" id="GO:0016787">
    <property type="term" value="F:hydrolase activity"/>
    <property type="evidence" value="ECO:0007669"/>
    <property type="project" value="UniProtKB-KW"/>
</dbReference>
<dbReference type="OrthoDB" id="9808046at2"/>
<evidence type="ECO:0000313" key="4">
    <source>
        <dbReference type="Proteomes" id="UP000297737"/>
    </source>
</evidence>
<gene>
    <name evidence="3" type="ORF">EUV02_13045</name>
</gene>
<reference evidence="3 4" key="1">
    <citation type="submission" date="2019-02" db="EMBL/GenBank/DDBJ databases">
        <title>Polymorphobacter sp. isolated from the lake at the Tibet of China.</title>
        <authorList>
            <person name="Li A."/>
        </authorList>
    </citation>
    <scope>NUCLEOTIDE SEQUENCE [LARGE SCALE GENOMIC DNA]</scope>
    <source>
        <strain evidence="3 4">DJ1R-1</strain>
    </source>
</reference>
<dbReference type="RefSeq" id="WP_135246729.1">
    <property type="nucleotide sequence ID" value="NZ_SIHO01000003.1"/>
</dbReference>